<evidence type="ECO:0000313" key="7">
    <source>
        <dbReference type="Proteomes" id="UP000276133"/>
    </source>
</evidence>
<dbReference type="FunFam" id="2.40.10.10:FF:000068">
    <property type="entry name" value="transmembrane protease serine 2"/>
    <property type="match status" value="1"/>
</dbReference>
<dbReference type="AlphaFoldDB" id="A0A3M7PYT8"/>
<dbReference type="InterPro" id="IPR018114">
    <property type="entry name" value="TRYPSIN_HIS"/>
</dbReference>
<keyword evidence="4" id="KW-0732">Signal</keyword>
<proteinExistence type="inferred from homology"/>
<evidence type="ECO:0000256" key="3">
    <source>
        <dbReference type="RuleBase" id="RU363034"/>
    </source>
</evidence>
<evidence type="ECO:0000256" key="4">
    <source>
        <dbReference type="SAM" id="SignalP"/>
    </source>
</evidence>
<dbReference type="STRING" id="10195.A0A3M7PYT8"/>
<dbReference type="PROSITE" id="PS00135">
    <property type="entry name" value="TRYPSIN_SER"/>
    <property type="match status" value="1"/>
</dbReference>
<dbReference type="Pfam" id="PF00089">
    <property type="entry name" value="Trypsin"/>
    <property type="match status" value="1"/>
</dbReference>
<feature type="domain" description="Peptidase S1" evidence="5">
    <location>
        <begin position="35"/>
        <end position="287"/>
    </location>
</feature>
<dbReference type="OrthoDB" id="60866at2759"/>
<evidence type="ECO:0000313" key="6">
    <source>
        <dbReference type="EMBL" id="RNA04366.1"/>
    </source>
</evidence>
<keyword evidence="3 6" id="KW-0645">Protease</keyword>
<dbReference type="InterPro" id="IPR009003">
    <property type="entry name" value="Peptidase_S1_PA"/>
</dbReference>
<reference evidence="6 7" key="1">
    <citation type="journal article" date="2018" name="Sci. Rep.">
        <title>Genomic signatures of local adaptation to the degree of environmental predictability in rotifers.</title>
        <authorList>
            <person name="Franch-Gras L."/>
            <person name="Hahn C."/>
            <person name="Garcia-Roger E.M."/>
            <person name="Carmona M.J."/>
            <person name="Serra M."/>
            <person name="Gomez A."/>
        </authorList>
    </citation>
    <scope>NUCLEOTIDE SEQUENCE [LARGE SCALE GENOMIC DNA]</scope>
    <source>
        <strain evidence="6">HYR1</strain>
    </source>
</reference>
<organism evidence="6 7">
    <name type="scientific">Brachionus plicatilis</name>
    <name type="common">Marine rotifer</name>
    <name type="synonym">Brachionus muelleri</name>
    <dbReference type="NCBI Taxonomy" id="10195"/>
    <lineage>
        <taxon>Eukaryota</taxon>
        <taxon>Metazoa</taxon>
        <taxon>Spiralia</taxon>
        <taxon>Gnathifera</taxon>
        <taxon>Rotifera</taxon>
        <taxon>Eurotatoria</taxon>
        <taxon>Monogononta</taxon>
        <taxon>Pseudotrocha</taxon>
        <taxon>Ploima</taxon>
        <taxon>Brachionidae</taxon>
        <taxon>Brachionus</taxon>
    </lineage>
</organism>
<dbReference type="InterPro" id="IPR051487">
    <property type="entry name" value="Ser/Thr_Proteases_Immune/Dev"/>
</dbReference>
<dbReference type="GO" id="GO:0004252">
    <property type="term" value="F:serine-type endopeptidase activity"/>
    <property type="evidence" value="ECO:0007669"/>
    <property type="project" value="InterPro"/>
</dbReference>
<dbReference type="SUPFAM" id="SSF50494">
    <property type="entry name" value="Trypsin-like serine proteases"/>
    <property type="match status" value="1"/>
</dbReference>
<protein>
    <submittedName>
        <fullName evidence="6">Transmembrane protease serine 13-like</fullName>
    </submittedName>
</protein>
<dbReference type="GO" id="GO:0006508">
    <property type="term" value="P:proteolysis"/>
    <property type="evidence" value="ECO:0007669"/>
    <property type="project" value="UniProtKB-KW"/>
</dbReference>
<dbReference type="InterPro" id="IPR033116">
    <property type="entry name" value="TRYPSIN_SER"/>
</dbReference>
<dbReference type="InterPro" id="IPR043504">
    <property type="entry name" value="Peptidase_S1_PA_chymotrypsin"/>
</dbReference>
<keyword evidence="1" id="KW-1015">Disulfide bond</keyword>
<dbReference type="PROSITE" id="PS00134">
    <property type="entry name" value="TRYPSIN_HIS"/>
    <property type="match status" value="1"/>
</dbReference>
<dbReference type="Proteomes" id="UP000276133">
    <property type="component" value="Unassembled WGS sequence"/>
</dbReference>
<feature type="chain" id="PRO_5018060604" evidence="4">
    <location>
        <begin position="21"/>
        <end position="300"/>
    </location>
</feature>
<name>A0A3M7PYT8_BRAPC</name>
<keyword evidence="6" id="KW-0472">Membrane</keyword>
<dbReference type="CDD" id="cd00190">
    <property type="entry name" value="Tryp_SPc"/>
    <property type="match status" value="1"/>
</dbReference>
<keyword evidence="6" id="KW-0812">Transmembrane</keyword>
<dbReference type="PANTHER" id="PTHR24256">
    <property type="entry name" value="TRYPTASE-RELATED"/>
    <property type="match status" value="1"/>
</dbReference>
<dbReference type="EMBL" id="REGN01008129">
    <property type="protein sequence ID" value="RNA04366.1"/>
    <property type="molecule type" value="Genomic_DNA"/>
</dbReference>
<dbReference type="InterPro" id="IPR001254">
    <property type="entry name" value="Trypsin_dom"/>
</dbReference>
<comment type="similarity">
    <text evidence="2">Belongs to the peptidase S1 family. CLIP subfamily.</text>
</comment>
<gene>
    <name evidence="6" type="ORF">BpHYR1_014136</name>
</gene>
<evidence type="ECO:0000259" key="5">
    <source>
        <dbReference type="PROSITE" id="PS50240"/>
    </source>
</evidence>
<comment type="caution">
    <text evidence="6">The sequence shown here is derived from an EMBL/GenBank/DDBJ whole genome shotgun (WGS) entry which is preliminary data.</text>
</comment>
<dbReference type="PRINTS" id="PR00722">
    <property type="entry name" value="CHYMOTRYPSIN"/>
</dbReference>
<sequence length="300" mass="33421">MRQKFLFILTIFLANQSIKCQNLKKKTLSDPSILIINGETAPSDAFPFIVSLGLINQTSYRHRCGANIISQDFILTAAHCVKDIGNDYDPQSYRRRTGKSLVIIAGTQSLNPLDSNKDTEIYLIQRISYNINYRSITDPFDIAILKTAKRITFNSRVKTISLPSTSNPAVVFGRKLTVVGWGITESGKLSTKLQMTAMTSINFMGLRGECGGLDSKFYCMKDLTSDKSNACYGDSGGPLIRMENNRWVLFGLTSFGQNDNDGNCLNNLPSFFTMVPSLLSWIRMQTQNSFSLKKQGLSLV</sequence>
<evidence type="ECO:0000256" key="1">
    <source>
        <dbReference type="ARBA" id="ARBA00023157"/>
    </source>
</evidence>
<dbReference type="PROSITE" id="PS50240">
    <property type="entry name" value="TRYPSIN_DOM"/>
    <property type="match status" value="1"/>
</dbReference>
<keyword evidence="7" id="KW-1185">Reference proteome</keyword>
<evidence type="ECO:0000256" key="2">
    <source>
        <dbReference type="ARBA" id="ARBA00024195"/>
    </source>
</evidence>
<dbReference type="SMART" id="SM00020">
    <property type="entry name" value="Tryp_SPc"/>
    <property type="match status" value="1"/>
</dbReference>
<dbReference type="InterPro" id="IPR001314">
    <property type="entry name" value="Peptidase_S1A"/>
</dbReference>
<keyword evidence="3" id="KW-0378">Hydrolase</keyword>
<feature type="signal peptide" evidence="4">
    <location>
        <begin position="1"/>
        <end position="20"/>
    </location>
</feature>
<dbReference type="Gene3D" id="2.40.10.10">
    <property type="entry name" value="Trypsin-like serine proteases"/>
    <property type="match status" value="1"/>
</dbReference>
<keyword evidence="3" id="KW-0720">Serine protease</keyword>
<accession>A0A3M7PYT8</accession>